<feature type="compositionally biased region" description="Low complexity" evidence="7">
    <location>
        <begin position="85"/>
        <end position="104"/>
    </location>
</feature>
<reference evidence="9 10" key="1">
    <citation type="journal article" date="2017" name="Mol. Ecol.">
        <title>Comparative and population genomic landscape of Phellinus noxius: A hypervariable fungus causing root rot in trees.</title>
        <authorList>
            <person name="Chung C.L."/>
            <person name="Lee T.J."/>
            <person name="Akiba M."/>
            <person name="Lee H.H."/>
            <person name="Kuo T.H."/>
            <person name="Liu D."/>
            <person name="Ke H.M."/>
            <person name="Yokoi T."/>
            <person name="Roa M.B."/>
            <person name="Lu M.J."/>
            <person name="Chang Y.Y."/>
            <person name="Ann P.J."/>
            <person name="Tsai J.N."/>
            <person name="Chen C.Y."/>
            <person name="Tzean S.S."/>
            <person name="Ota Y."/>
            <person name="Hattori T."/>
            <person name="Sahashi N."/>
            <person name="Liou R.F."/>
            <person name="Kikuchi T."/>
            <person name="Tsai I.J."/>
        </authorList>
    </citation>
    <scope>NUCLEOTIDE SEQUENCE [LARGE SCALE GENOMIC DNA]</scope>
    <source>
        <strain evidence="9 10">FFPRI411160</strain>
    </source>
</reference>
<feature type="region of interest" description="Disordered" evidence="7">
    <location>
        <begin position="85"/>
        <end position="112"/>
    </location>
</feature>
<dbReference type="InterPro" id="IPR013085">
    <property type="entry name" value="U1-CZ_Znf_C2H2"/>
</dbReference>
<accession>A0A286UHC8</accession>
<dbReference type="GO" id="GO:0071011">
    <property type="term" value="C:precatalytic spliceosome"/>
    <property type="evidence" value="ECO:0007669"/>
    <property type="project" value="TreeGrafter"/>
</dbReference>
<dbReference type="GO" id="GO:0008270">
    <property type="term" value="F:zinc ion binding"/>
    <property type="evidence" value="ECO:0007669"/>
    <property type="project" value="UniProtKB-KW"/>
</dbReference>
<dbReference type="InterPro" id="IPR036236">
    <property type="entry name" value="Znf_C2H2_sf"/>
</dbReference>
<keyword evidence="6" id="KW-0175">Coiled coil</keyword>
<keyword evidence="3" id="KW-0863">Zinc-finger</keyword>
<evidence type="ECO:0000256" key="7">
    <source>
        <dbReference type="SAM" id="MobiDB-lite"/>
    </source>
</evidence>
<dbReference type="InParanoid" id="A0A286UHC8"/>
<dbReference type="PANTHER" id="PTHR13173:SF10">
    <property type="entry name" value="WW DOMAIN-BINDING PROTEIN 4"/>
    <property type="match status" value="1"/>
</dbReference>
<feature type="compositionally biased region" description="Low complexity" evidence="7">
    <location>
        <begin position="316"/>
        <end position="330"/>
    </location>
</feature>
<evidence type="ECO:0000256" key="2">
    <source>
        <dbReference type="ARBA" id="ARBA00022723"/>
    </source>
</evidence>
<feature type="compositionally biased region" description="Basic and acidic residues" evidence="7">
    <location>
        <begin position="217"/>
        <end position="227"/>
    </location>
</feature>
<feature type="compositionally biased region" description="Polar residues" evidence="7">
    <location>
        <begin position="306"/>
        <end position="315"/>
    </location>
</feature>
<feature type="compositionally biased region" description="Polar residues" evidence="7">
    <location>
        <begin position="246"/>
        <end position="260"/>
    </location>
</feature>
<gene>
    <name evidence="9" type="ORF">PNOK_0585500</name>
</gene>
<sequence length="362" mass="40704">MTEFWKSRNKYLCTYCNIYIADDAPSKQQHESGLKHIGNRDRYVRDIYKSGERAKKELEEEKHEMQKVEAAANAAFARDVSLGRASLPSSSATSQRASASSTSLKKPEKPTSVWANYSTAQSLGYVDPDEERIKAEEERRRTQGLIGEWEVVVPPPPPLPEDDPNTELGETKPTISGDLITRKREAEAPPEDDDDGRKYKLRKKMLTAGFDELWDPGEIKLKPRLDQDGSSDTLDNKDKVLFDTPATPSGNSEANQTSRIENMEKPKWQPMGWKRVAASEPKAPTELKEDSEPTRVDPVIKEETDTPQSSHSTHLSKQSDSSQTQTDSISMKVEIKEEDKAAPELSGSLFRKRKFPARGGRR</sequence>
<feature type="region of interest" description="Disordered" evidence="7">
    <location>
        <begin position="212"/>
        <end position="362"/>
    </location>
</feature>
<organism evidence="9 10">
    <name type="scientific">Pyrrhoderma noxium</name>
    <dbReference type="NCBI Taxonomy" id="2282107"/>
    <lineage>
        <taxon>Eukaryota</taxon>
        <taxon>Fungi</taxon>
        <taxon>Dikarya</taxon>
        <taxon>Basidiomycota</taxon>
        <taxon>Agaricomycotina</taxon>
        <taxon>Agaricomycetes</taxon>
        <taxon>Hymenochaetales</taxon>
        <taxon>Hymenochaetaceae</taxon>
        <taxon>Pyrrhoderma</taxon>
    </lineage>
</organism>
<evidence type="ECO:0000256" key="4">
    <source>
        <dbReference type="ARBA" id="ARBA00022833"/>
    </source>
</evidence>
<feature type="compositionally biased region" description="Basic residues" evidence="7">
    <location>
        <begin position="350"/>
        <end position="362"/>
    </location>
</feature>
<keyword evidence="4" id="KW-0862">Zinc</keyword>
<dbReference type="InterPro" id="IPR003604">
    <property type="entry name" value="Matrin/U1-like-C_Znf_C2H2"/>
</dbReference>
<keyword evidence="10" id="KW-1185">Reference proteome</keyword>
<comment type="caution">
    <text evidence="9">The sequence shown here is derived from an EMBL/GenBank/DDBJ whole genome shotgun (WGS) entry which is preliminary data.</text>
</comment>
<dbReference type="Proteomes" id="UP000217199">
    <property type="component" value="Unassembled WGS sequence"/>
</dbReference>
<evidence type="ECO:0000259" key="8">
    <source>
        <dbReference type="PROSITE" id="PS50171"/>
    </source>
</evidence>
<feature type="compositionally biased region" description="Basic and acidic residues" evidence="7">
    <location>
        <begin position="283"/>
        <end position="304"/>
    </location>
</feature>
<dbReference type="InterPro" id="IPR000690">
    <property type="entry name" value="Matrin/U1-C_Znf_C2H2"/>
</dbReference>
<comment type="subcellular location">
    <subcellularLocation>
        <location evidence="1">Nucleus</location>
    </subcellularLocation>
</comment>
<proteinExistence type="predicted"/>
<evidence type="ECO:0000256" key="3">
    <source>
        <dbReference type="ARBA" id="ARBA00022771"/>
    </source>
</evidence>
<keyword evidence="2" id="KW-0479">Metal-binding</keyword>
<evidence type="ECO:0000256" key="5">
    <source>
        <dbReference type="ARBA" id="ARBA00023242"/>
    </source>
</evidence>
<feature type="domain" description="Matrin-type" evidence="8">
    <location>
        <begin position="11"/>
        <end position="42"/>
    </location>
</feature>
<name>A0A286UHC8_9AGAM</name>
<dbReference type="OrthoDB" id="191651at2759"/>
<dbReference type="STRING" id="2282107.A0A286UHC8"/>
<evidence type="ECO:0000313" key="10">
    <source>
        <dbReference type="Proteomes" id="UP000217199"/>
    </source>
</evidence>
<keyword evidence="5" id="KW-0539">Nucleus</keyword>
<protein>
    <submittedName>
        <fullName evidence="9">Formin binding protein</fullName>
    </submittedName>
</protein>
<dbReference type="GO" id="GO:0000398">
    <property type="term" value="P:mRNA splicing, via spliceosome"/>
    <property type="evidence" value="ECO:0007669"/>
    <property type="project" value="InterPro"/>
</dbReference>
<dbReference type="Pfam" id="PF06220">
    <property type="entry name" value="zf-U1"/>
    <property type="match status" value="1"/>
</dbReference>
<feature type="compositionally biased region" description="Basic and acidic residues" evidence="7">
    <location>
        <begin position="333"/>
        <end position="342"/>
    </location>
</feature>
<dbReference type="SMART" id="SM00451">
    <property type="entry name" value="ZnF_U1"/>
    <property type="match status" value="1"/>
</dbReference>
<dbReference type="InterPro" id="IPR040023">
    <property type="entry name" value="WBP4"/>
</dbReference>
<evidence type="ECO:0000256" key="6">
    <source>
        <dbReference type="SAM" id="Coils"/>
    </source>
</evidence>
<evidence type="ECO:0000256" key="1">
    <source>
        <dbReference type="ARBA" id="ARBA00004123"/>
    </source>
</evidence>
<dbReference type="Gene3D" id="3.30.160.60">
    <property type="entry name" value="Classic Zinc Finger"/>
    <property type="match status" value="1"/>
</dbReference>
<feature type="region of interest" description="Disordered" evidence="7">
    <location>
        <begin position="134"/>
        <end position="200"/>
    </location>
</feature>
<dbReference type="SUPFAM" id="SSF57667">
    <property type="entry name" value="beta-beta-alpha zinc fingers"/>
    <property type="match status" value="1"/>
</dbReference>
<evidence type="ECO:0000313" key="9">
    <source>
        <dbReference type="EMBL" id="PAV19011.1"/>
    </source>
</evidence>
<dbReference type="PROSITE" id="PS50171">
    <property type="entry name" value="ZF_MATRIN"/>
    <property type="match status" value="1"/>
</dbReference>
<dbReference type="GO" id="GO:0003723">
    <property type="term" value="F:RNA binding"/>
    <property type="evidence" value="ECO:0007669"/>
    <property type="project" value="TreeGrafter"/>
</dbReference>
<dbReference type="EMBL" id="NBII01000005">
    <property type="protein sequence ID" value="PAV19011.1"/>
    <property type="molecule type" value="Genomic_DNA"/>
</dbReference>
<dbReference type="AlphaFoldDB" id="A0A286UHC8"/>
<feature type="coiled-coil region" evidence="6">
    <location>
        <begin position="48"/>
        <end position="78"/>
    </location>
</feature>
<dbReference type="PANTHER" id="PTHR13173">
    <property type="entry name" value="WW DOMAIN BINDING PROTEIN 4"/>
    <property type="match status" value="1"/>
</dbReference>